<dbReference type="AlphaFoldDB" id="A0A1I0FZ33"/>
<dbReference type="InterPro" id="IPR036397">
    <property type="entry name" value="RNaseH_sf"/>
</dbReference>
<name>A0A1I0FZ33_9GAMM</name>
<dbReference type="Gene3D" id="3.30.420.10">
    <property type="entry name" value="Ribonuclease H-like superfamily/Ribonuclease H"/>
    <property type="match status" value="1"/>
</dbReference>
<dbReference type="PANTHER" id="PTHR46889:SF4">
    <property type="entry name" value="TRANSPOSASE INSO FOR INSERTION SEQUENCE ELEMENT IS911B-RELATED"/>
    <property type="match status" value="1"/>
</dbReference>
<dbReference type="STRING" id="1123402.SAMN02583745_02939"/>
<dbReference type="InterPro" id="IPR050900">
    <property type="entry name" value="Transposase_IS3/IS150/IS904"/>
</dbReference>
<sequence>SQLIEKIAIKENINRDELTLHSDNGSPMKGYTMKAKLEQLGIIASYSRPAVSNDNAFSESLFGSMKTRKQYPRQGFKDIEEAREWVLSFVYWYNNEHRHSGIKYVTPAQRHQGIDGDILAKRKEVYRLAKLTYPERWNTRDTRDWDYEDKIVFNPVKENKANSSEKNGQVA</sequence>
<dbReference type="InterPro" id="IPR001584">
    <property type="entry name" value="Integrase_cat-core"/>
</dbReference>
<keyword evidence="3" id="KW-1185">Reference proteome</keyword>
<feature type="non-terminal residue" evidence="2">
    <location>
        <position position="1"/>
    </location>
</feature>
<feature type="domain" description="Integrase catalytic" evidence="1">
    <location>
        <begin position="1"/>
        <end position="115"/>
    </location>
</feature>
<dbReference type="Pfam" id="PF13683">
    <property type="entry name" value="rve_3"/>
    <property type="match status" value="1"/>
</dbReference>
<dbReference type="GO" id="GO:0003676">
    <property type="term" value="F:nucleic acid binding"/>
    <property type="evidence" value="ECO:0007669"/>
    <property type="project" value="InterPro"/>
</dbReference>
<dbReference type="OrthoDB" id="9813126at2"/>
<dbReference type="InterPro" id="IPR012337">
    <property type="entry name" value="RNaseH-like_sf"/>
</dbReference>
<reference evidence="3" key="1">
    <citation type="submission" date="2016-10" db="EMBL/GenBank/DDBJ databases">
        <authorList>
            <person name="Varghese N."/>
            <person name="Submissions S."/>
        </authorList>
    </citation>
    <scope>NUCLEOTIDE SEQUENCE [LARGE SCALE GENOMIC DNA]</scope>
    <source>
        <strain evidence="3">DSM 18579</strain>
    </source>
</reference>
<dbReference type="RefSeq" id="WP_143047691.1">
    <property type="nucleotide sequence ID" value="NZ_FOHV01000054.1"/>
</dbReference>
<evidence type="ECO:0000259" key="1">
    <source>
        <dbReference type="PROSITE" id="PS50994"/>
    </source>
</evidence>
<dbReference type="GO" id="GO:0015074">
    <property type="term" value="P:DNA integration"/>
    <property type="evidence" value="ECO:0007669"/>
    <property type="project" value="InterPro"/>
</dbReference>
<proteinExistence type="predicted"/>
<dbReference type="EMBL" id="FOHV01000054">
    <property type="protein sequence ID" value="SET63665.1"/>
    <property type="molecule type" value="Genomic_DNA"/>
</dbReference>
<dbReference type="SUPFAM" id="SSF53098">
    <property type="entry name" value="Ribonuclease H-like"/>
    <property type="match status" value="1"/>
</dbReference>
<accession>A0A1I0FZ33</accession>
<dbReference type="PANTHER" id="PTHR46889">
    <property type="entry name" value="TRANSPOSASE INSF FOR INSERTION SEQUENCE IS3B-RELATED"/>
    <property type="match status" value="1"/>
</dbReference>
<organism evidence="2 3">
    <name type="scientific">Thorsellia anophelis DSM 18579</name>
    <dbReference type="NCBI Taxonomy" id="1123402"/>
    <lineage>
        <taxon>Bacteria</taxon>
        <taxon>Pseudomonadati</taxon>
        <taxon>Pseudomonadota</taxon>
        <taxon>Gammaproteobacteria</taxon>
        <taxon>Enterobacterales</taxon>
        <taxon>Thorselliaceae</taxon>
        <taxon>Thorsellia</taxon>
    </lineage>
</organism>
<evidence type="ECO:0000313" key="2">
    <source>
        <dbReference type="EMBL" id="SET63665.1"/>
    </source>
</evidence>
<evidence type="ECO:0000313" key="3">
    <source>
        <dbReference type="Proteomes" id="UP000242642"/>
    </source>
</evidence>
<dbReference type="PROSITE" id="PS50994">
    <property type="entry name" value="INTEGRASE"/>
    <property type="match status" value="1"/>
</dbReference>
<gene>
    <name evidence="2" type="ORF">SAMN02583745_02939</name>
</gene>
<dbReference type="Proteomes" id="UP000242642">
    <property type="component" value="Unassembled WGS sequence"/>
</dbReference>
<protein>
    <submittedName>
        <fullName evidence="2">Integrase core domain-containing protein</fullName>
    </submittedName>
</protein>